<dbReference type="EMBL" id="MK936045">
    <property type="protein sequence ID" value="QGW49050.1"/>
    <property type="molecule type" value="Genomic_RNA"/>
</dbReference>
<dbReference type="RefSeq" id="YP_010802574.1">
    <property type="nucleotide sequence ID" value="NC_077027.1"/>
</dbReference>
<name>A0A6B9CFM5_9VIRU</name>
<evidence type="ECO:0000256" key="3">
    <source>
        <dbReference type="ARBA" id="ARBA00022844"/>
    </source>
</evidence>
<dbReference type="KEGG" id="vg:80541346"/>
<keyword evidence="2 4" id="KW-0167">Capsid protein</keyword>
<dbReference type="GO" id="GO:0019028">
    <property type="term" value="C:viral capsid"/>
    <property type="evidence" value="ECO:0007669"/>
    <property type="project" value="UniProtKB-KW"/>
</dbReference>
<dbReference type="GeneID" id="80541346"/>
<keyword evidence="3" id="KW-0946">Virion</keyword>
<sequence>MSIVEQIRNRIKRELGGYIWEHLLDPGNTLNLTDQPAREAQNGIPARPAIQTTEAQRMTRSVLLRHYLKFLFGNIAVLGASSQTDYPSMPLEIGLPRIEGLQLDLEVALPVTISLQTFVQLVKAWAAIHAEGTFRDLTFRQICEPFASMVFDFFRENRSIVSNMYAKSPGAFFGVPEVVFDFNKGLPISIIHQNPKYGNAISASNKFLFNRESKKAVFEAQGTVNLNFDA</sequence>
<keyword evidence="5" id="KW-1185">Reference proteome</keyword>
<evidence type="ECO:0000256" key="1">
    <source>
        <dbReference type="ARBA" id="ARBA00004328"/>
    </source>
</evidence>
<proteinExistence type="predicted"/>
<dbReference type="Pfam" id="PF05892">
    <property type="entry name" value="Tricho_coat"/>
    <property type="match status" value="1"/>
</dbReference>
<protein>
    <submittedName>
        <fullName evidence="4">Coat protein (CP)</fullName>
    </submittedName>
</protein>
<evidence type="ECO:0000313" key="5">
    <source>
        <dbReference type="Proteomes" id="UP001162228"/>
    </source>
</evidence>
<evidence type="ECO:0000256" key="2">
    <source>
        <dbReference type="ARBA" id="ARBA00022561"/>
    </source>
</evidence>
<organism evidence="4 5">
    <name type="scientific">Loquat virus A</name>
    <dbReference type="NCBI Taxonomy" id="2683823"/>
    <lineage>
        <taxon>Viruses</taxon>
        <taxon>Riboviria</taxon>
        <taxon>Orthornavirae</taxon>
        <taxon>Kitrinoviricota</taxon>
        <taxon>Alsuviricetes</taxon>
        <taxon>Tymovirales</taxon>
        <taxon>Betaflexiviridae</taxon>
        <taxon>Trivirinae</taxon>
        <taxon>Capillovirus</taxon>
        <taxon>Capillovirus alphaeriobotryae</taxon>
    </lineage>
</organism>
<comment type="subcellular location">
    <subcellularLocation>
        <location evidence="1">Virion</location>
    </subcellularLocation>
</comment>
<dbReference type="InterPro" id="IPR008879">
    <property type="entry name" value="Coat_protein_tricho/vitivirus"/>
</dbReference>
<dbReference type="Proteomes" id="UP001162228">
    <property type="component" value="Segment"/>
</dbReference>
<reference evidence="4" key="1">
    <citation type="journal article" date="2019" name="Arch. Virol.">
        <title>Complete nucleotide sequence of loquat virus A, a member of the family Betaflexiviridae with a novel genome organization.</title>
        <authorList>
            <person name="Liu Q."/>
            <person name="Yang L."/>
            <person name="Xuan Z."/>
            <person name="Wu J."/>
            <person name="Qiu Y."/>
            <person name="Zhang S."/>
            <person name="Wu D."/>
            <person name="Zhou C."/>
            <person name="Cao M."/>
        </authorList>
    </citation>
    <scope>NUCLEOTIDE SEQUENCE</scope>
</reference>
<evidence type="ECO:0000313" key="4">
    <source>
        <dbReference type="EMBL" id="QGW49050.1"/>
    </source>
</evidence>
<accession>A0A6B9CFM5</accession>